<proteinExistence type="predicted"/>
<dbReference type="EMBL" id="HBJA01146673">
    <property type="protein sequence ID" value="CAE0839110.1"/>
    <property type="molecule type" value="Transcribed_RNA"/>
</dbReference>
<dbReference type="Gene3D" id="3.10.20.30">
    <property type="match status" value="1"/>
</dbReference>
<protein>
    <submittedName>
        <fullName evidence="1">Uncharacterized protein</fullName>
    </submittedName>
</protein>
<accession>A0A7S4LMT8</accession>
<dbReference type="InterPro" id="IPR012675">
    <property type="entry name" value="Beta-grasp_dom_sf"/>
</dbReference>
<gene>
    <name evidence="1" type="ORF">EGYM00163_LOCUS50482</name>
</gene>
<reference evidence="1" key="1">
    <citation type="submission" date="2021-01" db="EMBL/GenBank/DDBJ databases">
        <authorList>
            <person name="Corre E."/>
            <person name="Pelletier E."/>
            <person name="Niang G."/>
            <person name="Scheremetjew M."/>
            <person name="Finn R."/>
            <person name="Kale V."/>
            <person name="Holt S."/>
            <person name="Cochrane G."/>
            <person name="Meng A."/>
            <person name="Brown T."/>
            <person name="Cohen L."/>
        </authorList>
    </citation>
    <scope>NUCLEOTIDE SEQUENCE</scope>
    <source>
        <strain evidence="1">CCMP1594</strain>
    </source>
</reference>
<name>A0A7S4LMT8_9EUGL</name>
<evidence type="ECO:0000313" key="1">
    <source>
        <dbReference type="EMBL" id="CAE0839110.1"/>
    </source>
</evidence>
<sequence length="270" mass="31032">MAFRATRIVALRASRQLLREPGDPIHPNADDPTNKFRNHIYRDASGFPWFALDSWFCYRKPVEPEHKGRMQKISQSERLVKLTFVDMHGDAHHMKAEPGDNLAVCALAAGCSIEWMPNGGNTSASPWSHMIISNPHFDMLTPPCHREDKYLHQLARTGTGHRHSRVIKFIPVRAEMDGMVVTHPFFADVVTPNFTDPFTGKVEDKDAAAAPTHHVIGKVVDEDRPDYKFPSVWELLWNRIDTYPELWDYTRQSWLQRLEARKAARAARER</sequence>
<organism evidence="1">
    <name type="scientific">Eutreptiella gymnastica</name>
    <dbReference type="NCBI Taxonomy" id="73025"/>
    <lineage>
        <taxon>Eukaryota</taxon>
        <taxon>Discoba</taxon>
        <taxon>Euglenozoa</taxon>
        <taxon>Euglenida</taxon>
        <taxon>Spirocuta</taxon>
        <taxon>Euglenophyceae</taxon>
        <taxon>Eutreptiales</taxon>
        <taxon>Eutreptiaceae</taxon>
        <taxon>Eutreptiella</taxon>
    </lineage>
</organism>
<dbReference type="AlphaFoldDB" id="A0A7S4LMT8"/>